<reference evidence="1" key="1">
    <citation type="submission" date="2006-10" db="EMBL/GenBank/DDBJ databases">
        <authorList>
            <person name="Amadeo P."/>
            <person name="Zhao Q."/>
            <person name="Wortman J."/>
            <person name="Fraser-Liggett C."/>
            <person name="Carlton J."/>
        </authorList>
    </citation>
    <scope>NUCLEOTIDE SEQUENCE</scope>
    <source>
        <strain evidence="1">G3</strain>
    </source>
</reference>
<dbReference type="AlphaFoldDB" id="A2DCF2"/>
<reference evidence="1" key="2">
    <citation type="journal article" date="2007" name="Science">
        <title>Draft genome sequence of the sexually transmitted pathogen Trichomonas vaginalis.</title>
        <authorList>
            <person name="Carlton J.M."/>
            <person name="Hirt R.P."/>
            <person name="Silva J.C."/>
            <person name="Delcher A.L."/>
            <person name="Schatz M."/>
            <person name="Zhao Q."/>
            <person name="Wortman J.R."/>
            <person name="Bidwell S.L."/>
            <person name="Alsmark U.C.M."/>
            <person name="Besteiro S."/>
            <person name="Sicheritz-Ponten T."/>
            <person name="Noel C.J."/>
            <person name="Dacks J.B."/>
            <person name="Foster P.G."/>
            <person name="Simillion C."/>
            <person name="Van de Peer Y."/>
            <person name="Miranda-Saavedra D."/>
            <person name="Barton G.J."/>
            <person name="Westrop G.D."/>
            <person name="Mueller S."/>
            <person name="Dessi D."/>
            <person name="Fiori P.L."/>
            <person name="Ren Q."/>
            <person name="Paulsen I."/>
            <person name="Zhang H."/>
            <person name="Bastida-Corcuera F.D."/>
            <person name="Simoes-Barbosa A."/>
            <person name="Brown M.T."/>
            <person name="Hayes R.D."/>
            <person name="Mukherjee M."/>
            <person name="Okumura C.Y."/>
            <person name="Schneider R."/>
            <person name="Smith A.J."/>
            <person name="Vanacova S."/>
            <person name="Villalvazo M."/>
            <person name="Haas B.J."/>
            <person name="Pertea M."/>
            <person name="Feldblyum T.V."/>
            <person name="Utterback T.R."/>
            <person name="Shu C.L."/>
            <person name="Osoegawa K."/>
            <person name="de Jong P.J."/>
            <person name="Hrdy I."/>
            <person name="Horvathova L."/>
            <person name="Zubacova Z."/>
            <person name="Dolezal P."/>
            <person name="Malik S.B."/>
            <person name="Logsdon J.M. Jr."/>
            <person name="Henze K."/>
            <person name="Gupta A."/>
            <person name="Wang C.C."/>
            <person name="Dunne R.L."/>
            <person name="Upcroft J.A."/>
            <person name="Upcroft P."/>
            <person name="White O."/>
            <person name="Salzberg S.L."/>
            <person name="Tang P."/>
            <person name="Chiu C.-H."/>
            <person name="Lee Y.-S."/>
            <person name="Embley T.M."/>
            <person name="Coombs G.H."/>
            <person name="Mottram J.C."/>
            <person name="Tachezy J."/>
            <person name="Fraser-Liggett C.M."/>
            <person name="Johnson P.J."/>
        </authorList>
    </citation>
    <scope>NUCLEOTIDE SEQUENCE [LARGE SCALE GENOMIC DNA]</scope>
    <source>
        <strain evidence="1">G3</strain>
    </source>
</reference>
<dbReference type="InParanoid" id="A2DCF2"/>
<protein>
    <recommendedName>
        <fullName evidence="3">DUF659 domain-containing protein</fullName>
    </recommendedName>
</protein>
<organism evidence="1 2">
    <name type="scientific">Trichomonas vaginalis (strain ATCC PRA-98 / G3)</name>
    <dbReference type="NCBI Taxonomy" id="412133"/>
    <lineage>
        <taxon>Eukaryota</taxon>
        <taxon>Metamonada</taxon>
        <taxon>Parabasalia</taxon>
        <taxon>Trichomonadida</taxon>
        <taxon>Trichomonadidae</taxon>
        <taxon>Trichomonas</taxon>
    </lineage>
</organism>
<evidence type="ECO:0000313" key="1">
    <source>
        <dbReference type="EMBL" id="EAY21889.1"/>
    </source>
</evidence>
<dbReference type="RefSeq" id="XP_001582875.1">
    <property type="nucleotide sequence ID" value="XM_001582825.1"/>
</dbReference>
<dbReference type="VEuPathDB" id="TrichDB:TVAG_249490"/>
<keyword evidence="2" id="KW-1185">Reference proteome</keyword>
<dbReference type="InterPro" id="IPR012337">
    <property type="entry name" value="RNaseH-like_sf"/>
</dbReference>
<dbReference type="KEGG" id="tva:5467441"/>
<dbReference type="EMBL" id="DS113187">
    <property type="protein sequence ID" value="EAY21889.1"/>
    <property type="molecule type" value="Genomic_DNA"/>
</dbReference>
<gene>
    <name evidence="1" type="ORF">TVAG_249490</name>
</gene>
<sequence length="451" mass="51941">MVYLLIKTGQMNPKANPEDLYKPLSRTQFTKHFIQKGMERYDEFLEMYKETQYVALAVDAGKEGSHNYFDMIIANPFSELPPLVYNSVKDFKGDMISYEEELRSVLNQLISEGFIVTGIVSDNLRVQVSAIEKVLKDFGCIVHIPCGCHTLELALKDAEETEIINEGKYDLEWFSRMFNRKHAHAALEVAPPKRCATRWSNLFAIAEWIVRRRLRLIQFCASGEAIQIKDFQDECLDEWNEMADIITTSAPIMFTILLPFAHMIKVLEGDGVGAFKIYGYMMSTIANLKDIVTKVPQLQETILRLIDLVLERLNDTESGLTFRVMHDISARGREVNIQIKQCGNDKNAIDEIWKRYYPINISEEELSLIDDCKVLLENSEEIRENIVEGFEIGNHKMEEIEEETQQIHPQRHQAEHFENPVNVNYNGQVNVVSIMKMGTKGLRPSVPLFMF</sequence>
<accession>A2DCF2</accession>
<dbReference type="Proteomes" id="UP000001542">
    <property type="component" value="Unassembled WGS sequence"/>
</dbReference>
<dbReference type="VEuPathDB" id="TrichDB:TVAGG3_0957010"/>
<proteinExistence type="predicted"/>
<evidence type="ECO:0008006" key="3">
    <source>
        <dbReference type="Google" id="ProtNLM"/>
    </source>
</evidence>
<name>A2DCF2_TRIV3</name>
<dbReference type="SUPFAM" id="SSF53098">
    <property type="entry name" value="Ribonuclease H-like"/>
    <property type="match status" value="1"/>
</dbReference>
<evidence type="ECO:0000313" key="2">
    <source>
        <dbReference type="Proteomes" id="UP000001542"/>
    </source>
</evidence>